<evidence type="ECO:0000313" key="2">
    <source>
        <dbReference type="EMBL" id="KAK9922644.1"/>
    </source>
</evidence>
<organism evidence="2 3">
    <name type="scientific">Rubus argutus</name>
    <name type="common">Southern blackberry</name>
    <dbReference type="NCBI Taxonomy" id="59490"/>
    <lineage>
        <taxon>Eukaryota</taxon>
        <taxon>Viridiplantae</taxon>
        <taxon>Streptophyta</taxon>
        <taxon>Embryophyta</taxon>
        <taxon>Tracheophyta</taxon>
        <taxon>Spermatophyta</taxon>
        <taxon>Magnoliopsida</taxon>
        <taxon>eudicotyledons</taxon>
        <taxon>Gunneridae</taxon>
        <taxon>Pentapetalae</taxon>
        <taxon>rosids</taxon>
        <taxon>fabids</taxon>
        <taxon>Rosales</taxon>
        <taxon>Rosaceae</taxon>
        <taxon>Rosoideae</taxon>
        <taxon>Rosoideae incertae sedis</taxon>
        <taxon>Rubus</taxon>
    </lineage>
</organism>
<evidence type="ECO:0000313" key="3">
    <source>
        <dbReference type="Proteomes" id="UP001457282"/>
    </source>
</evidence>
<sequence>MASSSPPPTSPASSKSSTSKPELLSGDFAPTPPYCFVKFPVTDKLHLVSGATTQLSSTGTLPARPRFATF</sequence>
<dbReference type="EMBL" id="JBEDUW010000006">
    <property type="protein sequence ID" value="KAK9922644.1"/>
    <property type="molecule type" value="Genomic_DNA"/>
</dbReference>
<accession>A0AAW1WCX1</accession>
<protein>
    <submittedName>
        <fullName evidence="2">Uncharacterized protein</fullName>
    </submittedName>
</protein>
<evidence type="ECO:0000256" key="1">
    <source>
        <dbReference type="SAM" id="MobiDB-lite"/>
    </source>
</evidence>
<feature type="region of interest" description="Disordered" evidence="1">
    <location>
        <begin position="51"/>
        <end position="70"/>
    </location>
</feature>
<feature type="compositionally biased region" description="Pro residues" evidence="1">
    <location>
        <begin position="1"/>
        <end position="10"/>
    </location>
</feature>
<gene>
    <name evidence="2" type="ORF">M0R45_031099</name>
</gene>
<feature type="region of interest" description="Disordered" evidence="1">
    <location>
        <begin position="1"/>
        <end position="25"/>
    </location>
</feature>
<feature type="compositionally biased region" description="Polar residues" evidence="1">
    <location>
        <begin position="51"/>
        <end position="60"/>
    </location>
</feature>
<dbReference type="AlphaFoldDB" id="A0AAW1WCX1"/>
<reference evidence="2 3" key="1">
    <citation type="journal article" date="2023" name="G3 (Bethesda)">
        <title>A chromosome-length genome assembly and annotation of blackberry (Rubus argutus, cv. 'Hillquist').</title>
        <authorList>
            <person name="Bruna T."/>
            <person name="Aryal R."/>
            <person name="Dudchenko O."/>
            <person name="Sargent D.J."/>
            <person name="Mead D."/>
            <person name="Buti M."/>
            <person name="Cavallini A."/>
            <person name="Hytonen T."/>
            <person name="Andres J."/>
            <person name="Pham M."/>
            <person name="Weisz D."/>
            <person name="Mascagni F."/>
            <person name="Usai G."/>
            <person name="Natali L."/>
            <person name="Bassil N."/>
            <person name="Fernandez G.E."/>
            <person name="Lomsadze A."/>
            <person name="Armour M."/>
            <person name="Olukolu B."/>
            <person name="Poorten T."/>
            <person name="Britton C."/>
            <person name="Davik J."/>
            <person name="Ashrafi H."/>
            <person name="Aiden E.L."/>
            <person name="Borodovsky M."/>
            <person name="Worthington M."/>
        </authorList>
    </citation>
    <scope>NUCLEOTIDE SEQUENCE [LARGE SCALE GENOMIC DNA]</scope>
    <source>
        <strain evidence="2">PI 553951</strain>
    </source>
</reference>
<dbReference type="Proteomes" id="UP001457282">
    <property type="component" value="Unassembled WGS sequence"/>
</dbReference>
<keyword evidence="3" id="KW-1185">Reference proteome</keyword>
<comment type="caution">
    <text evidence="2">The sequence shown here is derived from an EMBL/GenBank/DDBJ whole genome shotgun (WGS) entry which is preliminary data.</text>
</comment>
<name>A0AAW1WCX1_RUBAR</name>
<proteinExistence type="predicted"/>
<feature type="compositionally biased region" description="Low complexity" evidence="1">
    <location>
        <begin position="11"/>
        <end position="21"/>
    </location>
</feature>